<sequence length="61" mass="7202">MVRAGFYLQFCMIDAFELHPQIQFAPKAKFLNKNQCNSFMCGLPLVWNRSRLYLFHLSCGR</sequence>
<accession>A0A1D6IUW4</accession>
<proteinExistence type="predicted"/>
<name>A0A1D6IUW4_MAIZE</name>
<reference evidence="1" key="1">
    <citation type="submission" date="2015-12" db="EMBL/GenBank/DDBJ databases">
        <title>Update maize B73 reference genome by single molecule sequencing technologies.</title>
        <authorList>
            <consortium name="Maize Genome Sequencing Project"/>
            <person name="Ware D."/>
        </authorList>
    </citation>
    <scope>NUCLEOTIDE SEQUENCE</scope>
    <source>
        <tissue evidence="1">Seedling</tissue>
    </source>
</reference>
<organism evidence="1">
    <name type="scientific">Zea mays</name>
    <name type="common">Maize</name>
    <dbReference type="NCBI Taxonomy" id="4577"/>
    <lineage>
        <taxon>Eukaryota</taxon>
        <taxon>Viridiplantae</taxon>
        <taxon>Streptophyta</taxon>
        <taxon>Embryophyta</taxon>
        <taxon>Tracheophyta</taxon>
        <taxon>Spermatophyta</taxon>
        <taxon>Magnoliopsida</taxon>
        <taxon>Liliopsida</taxon>
        <taxon>Poales</taxon>
        <taxon>Poaceae</taxon>
        <taxon>PACMAD clade</taxon>
        <taxon>Panicoideae</taxon>
        <taxon>Andropogonodae</taxon>
        <taxon>Andropogoneae</taxon>
        <taxon>Tripsacinae</taxon>
        <taxon>Zea</taxon>
    </lineage>
</organism>
<gene>
    <name evidence="1" type="ORF">ZEAMMB73_Zm00001d023698</name>
</gene>
<dbReference type="EMBL" id="CM000786">
    <property type="protein sequence ID" value="AQK39804.1"/>
    <property type="molecule type" value="Genomic_DNA"/>
</dbReference>
<dbReference type="AlphaFoldDB" id="A0A1D6IUW4"/>
<evidence type="ECO:0000313" key="1">
    <source>
        <dbReference type="EMBL" id="AQK39804.1"/>
    </source>
</evidence>
<protein>
    <submittedName>
        <fullName evidence="1">Diphosphonucleotide phosphatase1</fullName>
    </submittedName>
</protein>